<reference evidence="1 2" key="1">
    <citation type="submission" date="2016-10" db="EMBL/GenBank/DDBJ databases">
        <authorList>
            <person name="de Groot N.N."/>
        </authorList>
    </citation>
    <scope>NUCLEOTIDE SEQUENCE [LARGE SCALE GENOMIC DNA]</scope>
    <source>
        <strain evidence="1 2">DSM 20678</strain>
    </source>
</reference>
<proteinExistence type="predicted"/>
<gene>
    <name evidence="1" type="ORF">SAMN05444406_11050</name>
</gene>
<organism evidence="1 2">
    <name type="scientific">Caldicoprobacter faecalis</name>
    <dbReference type="NCBI Taxonomy" id="937334"/>
    <lineage>
        <taxon>Bacteria</taxon>
        <taxon>Bacillati</taxon>
        <taxon>Bacillota</taxon>
        <taxon>Clostridia</taxon>
        <taxon>Caldicoprobacterales</taxon>
        <taxon>Caldicoprobacteraceae</taxon>
        <taxon>Caldicoprobacter</taxon>
    </lineage>
</organism>
<accession>A0A1I5V9T9</accession>
<keyword evidence="2" id="KW-1185">Reference proteome</keyword>
<dbReference type="EMBL" id="FOXR01000010">
    <property type="protein sequence ID" value="SFQ04181.1"/>
    <property type="molecule type" value="Genomic_DNA"/>
</dbReference>
<name>A0A1I5V9T9_9FIRM</name>
<evidence type="ECO:0000313" key="2">
    <source>
        <dbReference type="Proteomes" id="UP000198577"/>
    </source>
</evidence>
<protein>
    <submittedName>
        <fullName evidence="1">Uncharacterized protein</fullName>
    </submittedName>
</protein>
<dbReference type="STRING" id="937334.SAMN05444406_11050"/>
<evidence type="ECO:0000313" key="1">
    <source>
        <dbReference type="EMBL" id="SFQ04181.1"/>
    </source>
</evidence>
<dbReference type="AlphaFoldDB" id="A0A1I5V9T9"/>
<sequence>MSRLGRSPTVREGAYRGAPVCVREGARIPCAKSGGTAEAKPFVLMMDERLLFLSKNLLISSVFSSGTGRKFSKREEVVLCDPRSIWVKAGLYENAVLKACEF</sequence>
<dbReference type="Proteomes" id="UP000198577">
    <property type="component" value="Unassembled WGS sequence"/>
</dbReference>